<dbReference type="Proteomes" id="UP000237000">
    <property type="component" value="Unassembled WGS sequence"/>
</dbReference>
<proteinExistence type="predicted"/>
<gene>
    <name evidence="2" type="ORF">TorRG33x02_242760</name>
</gene>
<comment type="caution">
    <text evidence="2">The sequence shown here is derived from an EMBL/GenBank/DDBJ whole genome shotgun (WGS) entry which is preliminary data.</text>
</comment>
<feature type="compositionally biased region" description="Acidic residues" evidence="1">
    <location>
        <begin position="193"/>
        <end position="203"/>
    </location>
</feature>
<feature type="compositionally biased region" description="Basic and acidic residues" evidence="1">
    <location>
        <begin position="230"/>
        <end position="240"/>
    </location>
</feature>
<name>A0A2P5DSS7_TREOI</name>
<evidence type="ECO:0000256" key="1">
    <source>
        <dbReference type="SAM" id="MobiDB-lite"/>
    </source>
</evidence>
<dbReference type="InParanoid" id="A0A2P5DSS7"/>
<accession>A0A2P5DSS7</accession>
<protein>
    <submittedName>
        <fullName evidence="2">Uncharacterized protein</fullName>
    </submittedName>
</protein>
<reference evidence="3" key="1">
    <citation type="submission" date="2016-06" db="EMBL/GenBank/DDBJ databases">
        <title>Parallel loss of symbiosis genes in relatives of nitrogen-fixing non-legume Parasponia.</title>
        <authorList>
            <person name="Van Velzen R."/>
            <person name="Holmer R."/>
            <person name="Bu F."/>
            <person name="Rutten L."/>
            <person name="Van Zeijl A."/>
            <person name="Liu W."/>
            <person name="Santuari L."/>
            <person name="Cao Q."/>
            <person name="Sharma T."/>
            <person name="Shen D."/>
            <person name="Roswanjaya Y."/>
            <person name="Wardhani T."/>
            <person name="Kalhor M.S."/>
            <person name="Jansen J."/>
            <person name="Van den Hoogen J."/>
            <person name="Gungor B."/>
            <person name="Hartog M."/>
            <person name="Hontelez J."/>
            <person name="Verver J."/>
            <person name="Yang W.-C."/>
            <person name="Schijlen E."/>
            <person name="Repin R."/>
            <person name="Schilthuizen M."/>
            <person name="Schranz E."/>
            <person name="Heidstra R."/>
            <person name="Miyata K."/>
            <person name="Fedorova E."/>
            <person name="Kohlen W."/>
            <person name="Bisseling T."/>
            <person name="Smit S."/>
            <person name="Geurts R."/>
        </authorList>
    </citation>
    <scope>NUCLEOTIDE SEQUENCE [LARGE SCALE GENOMIC DNA]</scope>
    <source>
        <strain evidence="3">cv. RG33-2</strain>
    </source>
</reference>
<dbReference type="AlphaFoldDB" id="A0A2P5DSS7"/>
<sequence>MAILRLGGGRKPTYEPREREAFTLRIYYGGGIFLRNGTWHYEGELDEFMLELGYAKDAEKEYYYRPNSNGNLAEFERITSDKAVLTMSRILDGSRVVTLYVVVSTPFMGVDFSQCKDVIETRLVEGEFLSFNIDDYEFTFEGLGLKDEQTKVPMSEFEIEMGFHDVPIEQEGRRFSNGELGAETEVMEDDLIDSGYEQSDDEIQHEKKKAPTASAAAASKPIPAATKATENGKGKEKAIY</sequence>
<feature type="compositionally biased region" description="Low complexity" evidence="1">
    <location>
        <begin position="211"/>
        <end position="229"/>
    </location>
</feature>
<evidence type="ECO:0000313" key="3">
    <source>
        <dbReference type="Proteomes" id="UP000237000"/>
    </source>
</evidence>
<feature type="region of interest" description="Disordered" evidence="1">
    <location>
        <begin position="193"/>
        <end position="240"/>
    </location>
</feature>
<dbReference type="EMBL" id="JXTC01000251">
    <property type="protein sequence ID" value="PON76336.1"/>
    <property type="molecule type" value="Genomic_DNA"/>
</dbReference>
<organism evidence="2 3">
    <name type="scientific">Trema orientale</name>
    <name type="common">Charcoal tree</name>
    <name type="synonym">Celtis orientalis</name>
    <dbReference type="NCBI Taxonomy" id="63057"/>
    <lineage>
        <taxon>Eukaryota</taxon>
        <taxon>Viridiplantae</taxon>
        <taxon>Streptophyta</taxon>
        <taxon>Embryophyta</taxon>
        <taxon>Tracheophyta</taxon>
        <taxon>Spermatophyta</taxon>
        <taxon>Magnoliopsida</taxon>
        <taxon>eudicotyledons</taxon>
        <taxon>Gunneridae</taxon>
        <taxon>Pentapetalae</taxon>
        <taxon>rosids</taxon>
        <taxon>fabids</taxon>
        <taxon>Rosales</taxon>
        <taxon>Cannabaceae</taxon>
        <taxon>Trema</taxon>
    </lineage>
</organism>
<keyword evidence="3" id="KW-1185">Reference proteome</keyword>
<evidence type="ECO:0000313" key="2">
    <source>
        <dbReference type="EMBL" id="PON76336.1"/>
    </source>
</evidence>